<dbReference type="Pfam" id="PF00271">
    <property type="entry name" value="Helicase_C"/>
    <property type="match status" value="1"/>
</dbReference>
<sequence>MNETEPEDIFAPLDAALLSLPGVGARAAPLLAKVAGGHRVMDLLLTLPDRYIIRAHPVPLGQAAAACLRGDILTVIGRVTRIERSSRPRQPSHILLRDENAEIDLVFFNSAFIRNLAIGQSIAVSGIVELYHGRLTMPQPDYLVPAERRHMIPAIEPVWPLTAGLFTSTMRRAVSAALATLPPFPEWLDPAMLRAQKWPHFKDALITLHAPDRVIKPGRESEWPDLQRGARERLACDRLFHDQLALGATRVRLRQQTGSALIGTAELQKEALSRFGHELTAAQQRVIGEIAADLTQPSPMLRLLQGDVGSGKTIVALMAMLHAVEANMQAAMMAPTELLARQHFATISALSPVRTVFLSGNVKGKARREALAAIADGSACIVIGTHALFQDGVAFAKLGLCVIDEQHRFGVTQRVKLSNKGENVNMLVMTATPIPRTLLLTRWGELAVSRIDEKPKGRLPIQTSLHLLSAISEVYQAIGRKILEQAQIYWVCPLIEESEKLDLAAAEARYESLARFFPGKVALVHGRQDSATRQAILQQFREGQYKILVATTVIEVGVDVPQASVMVIEHAERFGLAQLHQLRGRVGRGHERSYCLLLFDKATSLNAQQRLALLKQTEDGFLIAEEDHRLRGGGDIAGRRQTGLPDPRLLNGVPLEKILEIARQMSDAYWRETQSGVTDDNDQYRLLTRIFNGDQPWDLLASG</sequence>
<evidence type="ECO:0000256" key="1">
    <source>
        <dbReference type="ARBA" id="ARBA00022741"/>
    </source>
</evidence>
<name>A0ABU7U3Y8_9PROT</name>
<dbReference type="InterPro" id="IPR033454">
    <property type="entry name" value="RecG_wedge"/>
</dbReference>
<reference evidence="10 11" key="1">
    <citation type="submission" date="2023-10" db="EMBL/GenBank/DDBJ databases">
        <title>Sorlinia euscelidii gen. nov., sp. nov., an acetic acid bacteria isolated from the gut of Euscelidius variegatus emitter.</title>
        <authorList>
            <person name="Michoud G."/>
            <person name="Marasco R."/>
            <person name="Seferji K."/>
            <person name="Gonella E."/>
            <person name="Garuglieri E."/>
            <person name="Alma A."/>
            <person name="Mapelli F."/>
            <person name="Borin S."/>
            <person name="Daffonchio D."/>
            <person name="Crotti E."/>
        </authorList>
    </citation>
    <scope>NUCLEOTIDE SEQUENCE [LARGE SCALE GENOMIC DNA]</scope>
    <source>
        <strain evidence="10 11">EV16P</strain>
    </source>
</reference>
<evidence type="ECO:0000256" key="5">
    <source>
        <dbReference type="ARBA" id="ARBA00022840"/>
    </source>
</evidence>
<comment type="caution">
    <text evidence="10">The sequence shown here is derived from an EMBL/GenBank/DDBJ whole genome shotgun (WGS) entry which is preliminary data.</text>
</comment>
<dbReference type="PANTHER" id="PTHR47964">
    <property type="entry name" value="ATP-DEPENDENT DNA HELICASE HOMOLOG RECG, CHLOROPLASTIC"/>
    <property type="match status" value="1"/>
</dbReference>
<dbReference type="Gene3D" id="2.40.50.140">
    <property type="entry name" value="Nucleic acid-binding proteins"/>
    <property type="match status" value="1"/>
</dbReference>
<keyword evidence="7" id="KW-0234">DNA repair</keyword>
<dbReference type="InterPro" id="IPR001650">
    <property type="entry name" value="Helicase_C-like"/>
</dbReference>
<dbReference type="InterPro" id="IPR027417">
    <property type="entry name" value="P-loop_NTPase"/>
</dbReference>
<keyword evidence="6" id="KW-0238">DNA-binding</keyword>
<dbReference type="CDD" id="cd04488">
    <property type="entry name" value="RecG_wedge_OBF"/>
    <property type="match status" value="1"/>
</dbReference>
<evidence type="ECO:0000313" key="10">
    <source>
        <dbReference type="EMBL" id="MEE8659557.1"/>
    </source>
</evidence>
<keyword evidence="1" id="KW-0547">Nucleotide-binding</keyword>
<evidence type="ECO:0000256" key="6">
    <source>
        <dbReference type="ARBA" id="ARBA00023125"/>
    </source>
</evidence>
<dbReference type="Gene3D" id="3.40.50.300">
    <property type="entry name" value="P-loop containing nucleotide triphosphate hydrolases"/>
    <property type="match status" value="2"/>
</dbReference>
<protein>
    <submittedName>
        <fullName evidence="10">ATP-dependent DNA helicase RecG</fullName>
    </submittedName>
</protein>
<dbReference type="SUPFAM" id="SSF50249">
    <property type="entry name" value="Nucleic acid-binding proteins"/>
    <property type="match status" value="1"/>
</dbReference>
<dbReference type="PROSITE" id="PS51194">
    <property type="entry name" value="HELICASE_CTER"/>
    <property type="match status" value="1"/>
</dbReference>
<keyword evidence="2" id="KW-0227">DNA damage</keyword>
<dbReference type="SUPFAM" id="SSF52540">
    <property type="entry name" value="P-loop containing nucleoside triphosphate hydrolases"/>
    <property type="match status" value="2"/>
</dbReference>
<dbReference type="PROSITE" id="PS51192">
    <property type="entry name" value="HELICASE_ATP_BIND_1"/>
    <property type="match status" value="1"/>
</dbReference>
<dbReference type="Proteomes" id="UP001312908">
    <property type="component" value="Unassembled WGS sequence"/>
</dbReference>
<keyword evidence="5" id="KW-0067">ATP-binding</keyword>
<dbReference type="PANTHER" id="PTHR47964:SF1">
    <property type="entry name" value="ATP-DEPENDENT DNA HELICASE HOMOLOG RECG, CHLOROPLASTIC"/>
    <property type="match status" value="1"/>
</dbReference>
<keyword evidence="3" id="KW-0378">Hydrolase</keyword>
<dbReference type="InterPro" id="IPR047112">
    <property type="entry name" value="RecG/Mfd"/>
</dbReference>
<evidence type="ECO:0000256" key="3">
    <source>
        <dbReference type="ARBA" id="ARBA00022801"/>
    </source>
</evidence>
<dbReference type="RefSeq" id="WP_394820347.1">
    <property type="nucleotide sequence ID" value="NZ_JAWJZY010000006.1"/>
</dbReference>
<evidence type="ECO:0000256" key="7">
    <source>
        <dbReference type="ARBA" id="ARBA00023204"/>
    </source>
</evidence>
<evidence type="ECO:0000313" key="11">
    <source>
        <dbReference type="Proteomes" id="UP001312908"/>
    </source>
</evidence>
<dbReference type="Pfam" id="PF00270">
    <property type="entry name" value="DEAD"/>
    <property type="match status" value="1"/>
</dbReference>
<evidence type="ECO:0000259" key="9">
    <source>
        <dbReference type="PROSITE" id="PS51194"/>
    </source>
</evidence>
<keyword evidence="11" id="KW-1185">Reference proteome</keyword>
<proteinExistence type="predicted"/>
<dbReference type="GO" id="GO:0004386">
    <property type="term" value="F:helicase activity"/>
    <property type="evidence" value="ECO:0007669"/>
    <property type="project" value="UniProtKB-KW"/>
</dbReference>
<evidence type="ECO:0000259" key="8">
    <source>
        <dbReference type="PROSITE" id="PS51192"/>
    </source>
</evidence>
<dbReference type="InterPro" id="IPR014001">
    <property type="entry name" value="Helicase_ATP-bd"/>
</dbReference>
<dbReference type="SMART" id="SM00490">
    <property type="entry name" value="HELICc"/>
    <property type="match status" value="1"/>
</dbReference>
<dbReference type="CDD" id="cd17992">
    <property type="entry name" value="DEXHc_RecG"/>
    <property type="match status" value="1"/>
</dbReference>
<keyword evidence="4 10" id="KW-0347">Helicase</keyword>
<evidence type="ECO:0000256" key="4">
    <source>
        <dbReference type="ARBA" id="ARBA00022806"/>
    </source>
</evidence>
<dbReference type="EMBL" id="JAWJZY010000006">
    <property type="protein sequence ID" value="MEE8659557.1"/>
    <property type="molecule type" value="Genomic_DNA"/>
</dbReference>
<dbReference type="SMART" id="SM00487">
    <property type="entry name" value="DEXDc"/>
    <property type="match status" value="1"/>
</dbReference>
<evidence type="ECO:0000256" key="2">
    <source>
        <dbReference type="ARBA" id="ARBA00022763"/>
    </source>
</evidence>
<gene>
    <name evidence="10" type="primary">recG</name>
    <name evidence="10" type="ORF">DOFOFD_11145</name>
</gene>
<organism evidence="10 11">
    <name type="scientific">Sorlinia euscelidii</name>
    <dbReference type="NCBI Taxonomy" id="3081148"/>
    <lineage>
        <taxon>Bacteria</taxon>
        <taxon>Pseudomonadati</taxon>
        <taxon>Pseudomonadota</taxon>
        <taxon>Alphaproteobacteria</taxon>
        <taxon>Acetobacterales</taxon>
        <taxon>Acetobacteraceae</taxon>
        <taxon>Sorlinia</taxon>
    </lineage>
</organism>
<dbReference type="InterPro" id="IPR011545">
    <property type="entry name" value="DEAD/DEAH_box_helicase_dom"/>
</dbReference>
<dbReference type="Pfam" id="PF17191">
    <property type="entry name" value="RecG_wedge"/>
    <property type="match status" value="1"/>
</dbReference>
<dbReference type="InterPro" id="IPR012340">
    <property type="entry name" value="NA-bd_OB-fold"/>
</dbReference>
<accession>A0ABU7U3Y8</accession>
<feature type="domain" description="Helicase C-terminal" evidence="9">
    <location>
        <begin position="470"/>
        <end position="629"/>
    </location>
</feature>
<feature type="domain" description="Helicase ATP-binding" evidence="8">
    <location>
        <begin position="293"/>
        <end position="451"/>
    </location>
</feature>